<sequence length="2723" mass="305674">MIVRLSFLAHIALLCVAFFSRIRHNVEGKDIVTIDTLTDSVSYELISFPGASRYSTTLGDVIDMADPLPLSVPKNMKHLMQVYPERLLDTLMRSYCEAKTGRGSQFFCNKPNSCHCYREGSLALDSILSQDTSEGSKRTIIGVPYDHRSTVLGDNFVSLGFADRCMDTKYNLLSFRTTLSSAVQQSEITKTLEKYKTSKVRGEQTTTVNDVLSYYMKDPICVLGSSLYHVKGWDPTVCADNSSSYRLLHQKQTPHKERVEAAPVALIDVGPATAGDEFGSNQCPVSNKSASFLEAFSTARNVDLSFWDNTIERNLGLQKAIGTFDNTDKSNQIVQVSPKEAPPVTTETDDEIPQTDIKDPLDFCDQWDILEERHGTNIANSACPPRAERLCDTTPAGKFCRPLVQKRIYKKESAVSHINVDHYTFSPVFALYLGPVNLRCGSPKSLKEGIHYMKDPALYGVRVLDEITVDNHRIFKAGPFNTTGKAGTYNICACWSNDGESDVKTCTSYSEYNKVIGQVIIVKDVASEVEITFDSRQIINIKDHIALVVDQASGMDICGSLFDLFGVNWSIPMASRLHSYAEYIKVNKSTEVGVINILFHNPGVYRICMVNVVTGEVREHEKSYAVTGIRNNASAVIYKNISGDYVGTALLFEQYNRETLNVESIYLASSESDCNAPIVGHWAKKIHPYYTHRTNAHMSRWVASGLELYLGKAELLPSYSICVSYSGKSGKYRIGGANVQNYAHVNNGFLLGTPFDIKGPPNDVFTYPISVNSEEMVELLDLLATRNSSAFGIVSPIDNRQYYYGILDGAEVITLQFRVHTSSDIVSLWLISDNEPTPFPLRTFHFSKPLALRLGRHDKTLYIYLLMGDGHLYRAPFRDLFDHTEYTKHLLKDKLHIDLRYMDLLQKGNTCWLAGVDVAGMCLYLFDANLGKLKNICTEANASMAGIDRISCVRKDTSNEEFNCFVIMPLLNEVLWIAIDESHGMTIVDRFKQSDAVYDLDPIAGSPTSLFAVSYNKDAMVFVIYESGEHGLLLKANETTRHLEFTYSLMPAGYGYLMRHISPIMFNSSRCSIFAVSQPVPTSLLDPSLNVDDVMKRAVDVSSVTWRYTWITLDALIKLPNVTYDVPQMLLLGHSYDIEPTIDVYSHQRIKTAKYRVEPKSGVERDTPNVTVSLNDEGVLHITSGVPLRAKYDIIMNDMWISTRTTVNINVNCADGMYFNGTTCKMCPFGTYNSHQLSLKNPELLHKCSSCPDKQTTKGLGSTSAADCTCIAGYTGTKDSTGVLRCEPCGTSSFKSLLGFDQCTGTCGANAYSIQSGSRSYIDMFCRCFPGYYFNRAGGSVGCKPCEEGYYCVGGYKARQKKCPIYTTTLTQAAKSIDDCVCSAGYEPANPTVMSKAGTYEYDLAQKIKATHNLTNYHKWVCVPCANNMYKSSPSSESCTRCPQFTYSLTSGNSNIEKCNRCEPGYYETNDPLHPCEICPPNYICVGSDPLDPALKLYSGKRTKCDKNSVTLAPYEKNTHVNNCLCDKGYTARTRNGVVKCEAVPKSTYKDVIGNVAPKNCPEGAYTPKPGATKRSECVCNKGMYFDEANKRCTICPVGKYCLGGRLPNGEHMPPTVCTDSNSITTEAGASSSSECLCKPGFYMRQDGYSGCIECPENTYKSHVSNESCTPCDKNSLTFGEVGATSKEQCVCAPGYYFDGTCKACGYPDKYCPGGSIVSRDEVTGEMRYETKPPVDCPPNTEIPPGVDTADSVDSCKCGKGYGLAKTTDVNKVKQCVPCAPGSYKSTVIDSSCNSLCTMNATSKPGAHSPFQCYCQPGYYHLEDGYCVPCVEGARCDGGVVGKDSSLDPDEDGMIRRTHVNPVPIEGYYLDKINQELRKPDDWRFIMCPIKGACLGEKGCSESMTAYLCAECKTGYTNNFKKGTLCSKCPSTMTNLILTIAWYLGLLLVNIVMACLNVSAGYNRRSIHSVVIKIALNYGVCMSVLNVINFGDLALPKEVKSFTVRWFKLLHRDVRNVHTSIDCLLQDWFGMNHAVSFFYTMLYIACLPVILLVVVTILMWVILELFKIKRHHLTRSKLALLYQSSVQGMHYLADRLRDEYANERLFLIFRYIPLPGETRWVRFKHFLEDMIPIYVTVLFSVHGNTTSHMLSLLDCTCIHLGQSIPSKYVLRPAMSIKCSLDPNSGYYPYLLLGLGGLVFWGFGIPFFSYIVLLINRRNLYAPDVRMKYGFLHNGYQQDYWFWEAIVFTRKSLVLVIGSIVIVPSENTSASRIWMALAVAVLFLIIQLIYKPFDERDYFVLGRLESHSMISWTANLLAASLLCSVTLTPFVVMGVCVLVLVNSGYFLYVVLTSLLHSLIETIRYKRHNKFFRKVKWLVDAVLFFDSRRYSREPQIAYNQKTSQLQLKINRHRYTWFAKKTFELRPFERYYFVNIVTELYRIVVSHLKLDVMPKLLIEFLLRLSLSLRHFEEKMAKRELFQELSDGDLSTLVAWAAEKESRKLNKIVNLDSMEGDEAFVNLQKDEENLGAAIGLRQEELQFIMDCLFDDKVLECNTRLTDFYHCLTRIWIMDIEMLTFLFTIFRHVKARRDKDSINKMEGNNVMLRKTQEMLQSVVDGKKDLDSITLNKSIGEMEEQVRLLMTEKDRLNNNLKQMRENPDVYVPNEETKEESSMDSMMLELGFNLKDAFHKNQLDGSSSDSYTSDSEGSTDSETDSEYDTDDSDE</sequence>
<feature type="transmembrane region" description="Helical" evidence="3">
    <location>
        <begin position="1970"/>
        <end position="1988"/>
    </location>
</feature>
<name>A0A9W5WVR6_BABOV</name>
<dbReference type="PANTHER" id="PTHR11319:SF35">
    <property type="entry name" value="OUTER MEMBRANE PROTEIN PMPC-RELATED"/>
    <property type="match status" value="1"/>
</dbReference>
<feature type="transmembrane region" description="Helical" evidence="3">
    <location>
        <begin position="2313"/>
        <end position="2339"/>
    </location>
</feature>
<feature type="domain" description="DUF7630" evidence="6">
    <location>
        <begin position="1885"/>
        <end position="1929"/>
    </location>
</feature>
<proteinExistence type="predicted"/>
<evidence type="ECO:0000256" key="3">
    <source>
        <dbReference type="SAM" id="Phobius"/>
    </source>
</evidence>
<feature type="transmembrane region" description="Helical" evidence="3">
    <location>
        <begin position="2272"/>
        <end position="2292"/>
    </location>
</feature>
<gene>
    <name evidence="7" type="ORF">BaOVIS_026300</name>
</gene>
<evidence type="ECO:0000313" key="8">
    <source>
        <dbReference type="Proteomes" id="UP001057455"/>
    </source>
</evidence>
<dbReference type="CDD" id="cd00185">
    <property type="entry name" value="TNFRSF"/>
    <property type="match status" value="1"/>
</dbReference>
<dbReference type="Pfam" id="PF24633">
    <property type="entry name" value="DUF7630"/>
    <property type="match status" value="1"/>
</dbReference>
<keyword evidence="1" id="KW-0175">Coiled coil</keyword>
<keyword evidence="3" id="KW-1133">Transmembrane helix</keyword>
<feature type="domain" description="Tyrosine-protein kinase ephrin type A/B receptor-like" evidence="5">
    <location>
        <begin position="1536"/>
        <end position="1578"/>
    </location>
</feature>
<keyword evidence="4" id="KW-0732">Signal</keyword>
<dbReference type="InterPro" id="IPR056047">
    <property type="entry name" value="CRMPA-like_DUF7630"/>
</dbReference>
<feature type="transmembrane region" description="Helical" evidence="3">
    <location>
        <begin position="1936"/>
        <end position="1958"/>
    </location>
</feature>
<organism evidence="7 8">
    <name type="scientific">Babesia ovis</name>
    <dbReference type="NCBI Taxonomy" id="5869"/>
    <lineage>
        <taxon>Eukaryota</taxon>
        <taxon>Sar</taxon>
        <taxon>Alveolata</taxon>
        <taxon>Apicomplexa</taxon>
        <taxon>Aconoidasida</taxon>
        <taxon>Piroplasmida</taxon>
        <taxon>Babesiidae</taxon>
        <taxon>Babesia</taxon>
    </lineage>
</organism>
<keyword evidence="8" id="KW-1185">Reference proteome</keyword>
<dbReference type="InterPro" id="IPR011641">
    <property type="entry name" value="Tyr-kin_ephrin_A/B_rcpt-like"/>
</dbReference>
<dbReference type="PANTHER" id="PTHR11319">
    <property type="entry name" value="G PROTEIN-COUPLED RECEPTOR-RELATED"/>
    <property type="match status" value="1"/>
</dbReference>
<feature type="domain" description="Tyrosine-protein kinase ephrin type A/B receptor-like" evidence="5">
    <location>
        <begin position="1641"/>
        <end position="1690"/>
    </location>
</feature>
<feature type="transmembrane region" description="Helical" evidence="3">
    <location>
        <begin position="2189"/>
        <end position="2212"/>
    </location>
</feature>
<accession>A0A9W5WVR6</accession>
<dbReference type="Gene3D" id="2.10.50.10">
    <property type="entry name" value="Tumor Necrosis Factor Receptor, subunit A, domain 2"/>
    <property type="match status" value="4"/>
</dbReference>
<protein>
    <submittedName>
        <fullName evidence="7">Kringle domain-containing protein</fullName>
    </submittedName>
</protein>
<dbReference type="OrthoDB" id="10035969at2759"/>
<feature type="coiled-coil region" evidence="1">
    <location>
        <begin position="2629"/>
        <end position="2656"/>
    </location>
</feature>
<dbReference type="EMBL" id="BLIY01000017">
    <property type="protein sequence ID" value="GFE55226.1"/>
    <property type="molecule type" value="Genomic_DNA"/>
</dbReference>
<keyword evidence="3" id="KW-0472">Membrane</keyword>
<evidence type="ECO:0000259" key="5">
    <source>
        <dbReference type="Pfam" id="PF07699"/>
    </source>
</evidence>
<feature type="compositionally biased region" description="Acidic residues" evidence="2">
    <location>
        <begin position="2706"/>
        <end position="2723"/>
    </location>
</feature>
<feature type="transmembrane region" description="Helical" evidence="3">
    <location>
        <begin position="2239"/>
        <end position="2260"/>
    </location>
</feature>
<feature type="compositionally biased region" description="Low complexity" evidence="2">
    <location>
        <begin position="2693"/>
        <end position="2705"/>
    </location>
</feature>
<dbReference type="Pfam" id="PF07699">
    <property type="entry name" value="Ephrin_rec_like"/>
    <property type="match status" value="3"/>
</dbReference>
<dbReference type="InterPro" id="IPR009030">
    <property type="entry name" value="Growth_fac_rcpt_cys_sf"/>
</dbReference>
<feature type="region of interest" description="Disordered" evidence="2">
    <location>
        <begin position="2690"/>
        <end position="2723"/>
    </location>
</feature>
<feature type="transmembrane region" description="Helical" evidence="3">
    <location>
        <begin position="2345"/>
        <end position="2363"/>
    </location>
</feature>
<feature type="transmembrane region" description="Helical" evidence="3">
    <location>
        <begin position="2037"/>
        <end position="2063"/>
    </location>
</feature>
<feature type="domain" description="Tyrosine-protein kinase ephrin type A/B receptor-like" evidence="5">
    <location>
        <begin position="1216"/>
        <end position="1268"/>
    </location>
</feature>
<evidence type="ECO:0000313" key="7">
    <source>
        <dbReference type="EMBL" id="GFE55226.1"/>
    </source>
</evidence>
<evidence type="ECO:0000256" key="4">
    <source>
        <dbReference type="SAM" id="SignalP"/>
    </source>
</evidence>
<dbReference type="SUPFAM" id="SSF57184">
    <property type="entry name" value="Growth factor receptor domain"/>
    <property type="match status" value="3"/>
</dbReference>
<keyword evidence="3" id="KW-0812">Transmembrane</keyword>
<evidence type="ECO:0000256" key="1">
    <source>
        <dbReference type="SAM" id="Coils"/>
    </source>
</evidence>
<dbReference type="SMART" id="SM01411">
    <property type="entry name" value="Ephrin_rec_like"/>
    <property type="match status" value="9"/>
</dbReference>
<evidence type="ECO:0000256" key="2">
    <source>
        <dbReference type="SAM" id="MobiDB-lite"/>
    </source>
</evidence>
<reference evidence="7" key="1">
    <citation type="submission" date="2019-12" db="EMBL/GenBank/DDBJ databases">
        <title>Genome sequence of Babesia ovis.</title>
        <authorList>
            <person name="Yamagishi J."/>
            <person name="Sevinc F."/>
            <person name="Xuan X."/>
        </authorList>
    </citation>
    <scope>NUCLEOTIDE SEQUENCE</scope>
    <source>
        <strain evidence="7">Selcuk</strain>
    </source>
</reference>
<dbReference type="Proteomes" id="UP001057455">
    <property type="component" value="Unassembled WGS sequence"/>
</dbReference>
<comment type="caution">
    <text evidence="7">The sequence shown here is derived from an EMBL/GenBank/DDBJ whole genome shotgun (WGS) entry which is preliminary data.</text>
</comment>
<evidence type="ECO:0000259" key="6">
    <source>
        <dbReference type="Pfam" id="PF24633"/>
    </source>
</evidence>
<feature type="chain" id="PRO_5040953140" evidence="4">
    <location>
        <begin position="29"/>
        <end position="2723"/>
    </location>
</feature>
<feature type="signal peptide" evidence="4">
    <location>
        <begin position="1"/>
        <end position="28"/>
    </location>
</feature>